<evidence type="ECO:0008006" key="4">
    <source>
        <dbReference type="Google" id="ProtNLM"/>
    </source>
</evidence>
<feature type="transmembrane region" description="Helical" evidence="1">
    <location>
        <begin position="62"/>
        <end position="80"/>
    </location>
</feature>
<dbReference type="KEGG" id="hwc:Hqrw_5012"/>
<feature type="transmembrane region" description="Helical" evidence="1">
    <location>
        <begin position="183"/>
        <end position="202"/>
    </location>
</feature>
<evidence type="ECO:0000313" key="2">
    <source>
        <dbReference type="EMBL" id="CCC41888.1"/>
    </source>
</evidence>
<accession>G0LN82</accession>
<name>G0LN82_HALWC</name>
<feature type="transmembrane region" description="Helical" evidence="1">
    <location>
        <begin position="223"/>
        <end position="243"/>
    </location>
</feature>
<protein>
    <recommendedName>
        <fullName evidence="4">Rhomboid protease</fullName>
    </recommendedName>
</protein>
<feature type="transmembrane region" description="Helical" evidence="1">
    <location>
        <begin position="158"/>
        <end position="177"/>
    </location>
</feature>
<dbReference type="HOGENOM" id="CLU_999681_0_0_2"/>
<feature type="transmembrane region" description="Helical" evidence="1">
    <location>
        <begin position="9"/>
        <end position="31"/>
    </location>
</feature>
<reference evidence="2 3" key="1">
    <citation type="journal article" date="2011" name="PLoS ONE">
        <title>Haloquadratum walsbyi: limited diversity in a global pond.</title>
        <authorList>
            <person name="Dyall-Smith M."/>
            <person name="Pfeiffer F."/>
            <person name="Klee K."/>
            <person name="Palm P."/>
            <person name="Gross K."/>
            <person name="Schuster S.C."/>
            <person name="Rampp M."/>
            <person name="Oesterhelt D."/>
        </authorList>
    </citation>
    <scope>NUCLEOTIDE SEQUENCE [LARGE SCALE GENOMIC DNA]</scope>
    <source>
        <strain evidence="3">DSM 16854 / JCM 12705 / C23</strain>
        <plasmid evidence="3">Plasmid PL100</plasmid>
    </source>
</reference>
<dbReference type="EMBL" id="FR746100">
    <property type="protein sequence ID" value="CCC41888.1"/>
    <property type="molecule type" value="Genomic_DNA"/>
</dbReference>
<evidence type="ECO:0000256" key="1">
    <source>
        <dbReference type="SAM" id="Phobius"/>
    </source>
</evidence>
<sequence>MSGWQEYRLALIDILILLIIPVVIATIHFFLSDAMYNQLLFTYGDASIITIWTTVVLHTSNAHLTSNLLGYVVAIGFVYSLYRAEIRDRQRFWITVATLLLVVPPITKFVDYVMLYQHAGLLADEATSRGFSGIVSAFGGMLLATIGHFIAGEYGKEAGVQVVLLIFLIGLGLLMAANGILTLEVAGAIIIALALGSTLFVSRTDLQQPGHLRYRITDNRKNLAQIVGYGAVVCLFLYSIIPINPVQSGIFVNVLAHAVGFFSGVGTQAIISYMYVSSNVTRISV</sequence>
<geneLocation type="plasmid" evidence="2 3">
    <name>PL100</name>
</geneLocation>
<gene>
    <name evidence="2" type="ordered locus">Hqrw_5012</name>
</gene>
<feature type="transmembrane region" description="Helical" evidence="1">
    <location>
        <begin position="92"/>
        <end position="110"/>
    </location>
</feature>
<keyword evidence="1" id="KW-1133">Transmembrane helix</keyword>
<organism evidence="2 3">
    <name type="scientific">Haloquadratum walsbyi (strain DSM 16854 / JCM 12705 / C23)</name>
    <dbReference type="NCBI Taxonomy" id="768065"/>
    <lineage>
        <taxon>Archaea</taxon>
        <taxon>Methanobacteriati</taxon>
        <taxon>Methanobacteriota</taxon>
        <taxon>Stenosarchaea group</taxon>
        <taxon>Halobacteria</taxon>
        <taxon>Halobacteriales</taxon>
        <taxon>Haloferacaceae</taxon>
        <taxon>Haloquadratum</taxon>
    </lineage>
</organism>
<dbReference type="AlphaFoldDB" id="G0LN82"/>
<keyword evidence="1" id="KW-0812">Transmembrane</keyword>
<keyword evidence="2" id="KW-0614">Plasmid</keyword>
<feature type="transmembrane region" description="Helical" evidence="1">
    <location>
        <begin position="255"/>
        <end position="276"/>
    </location>
</feature>
<dbReference type="Proteomes" id="UP000007954">
    <property type="component" value="Plasmid PL100"/>
</dbReference>
<evidence type="ECO:0000313" key="3">
    <source>
        <dbReference type="Proteomes" id="UP000007954"/>
    </source>
</evidence>
<feature type="transmembrane region" description="Helical" evidence="1">
    <location>
        <begin position="130"/>
        <end position="151"/>
    </location>
</feature>
<proteinExistence type="predicted"/>
<keyword evidence="1" id="KW-0472">Membrane</keyword>